<dbReference type="InterPro" id="IPR036366">
    <property type="entry name" value="PGBDSf"/>
</dbReference>
<dbReference type="GO" id="GO:0071555">
    <property type="term" value="P:cell wall organization"/>
    <property type="evidence" value="ECO:0007669"/>
    <property type="project" value="UniProtKB-UniRule"/>
</dbReference>
<dbReference type="Gene3D" id="1.10.101.10">
    <property type="entry name" value="PGBD-like superfamily/PGBD"/>
    <property type="match status" value="1"/>
</dbReference>
<dbReference type="GO" id="GO:0008360">
    <property type="term" value="P:regulation of cell shape"/>
    <property type="evidence" value="ECO:0007669"/>
    <property type="project" value="UniProtKB-UniRule"/>
</dbReference>
<dbReference type="Gene3D" id="2.40.440.10">
    <property type="entry name" value="L,D-transpeptidase catalytic domain-like"/>
    <property type="match status" value="1"/>
</dbReference>
<evidence type="ECO:0000256" key="4">
    <source>
        <dbReference type="ARBA" id="ARBA00022960"/>
    </source>
</evidence>
<feature type="domain" description="L,D-TPase catalytic" evidence="9">
    <location>
        <begin position="282"/>
        <end position="458"/>
    </location>
</feature>
<evidence type="ECO:0000256" key="1">
    <source>
        <dbReference type="ARBA" id="ARBA00004752"/>
    </source>
</evidence>
<evidence type="ECO:0000313" key="10">
    <source>
        <dbReference type="EMBL" id="CAA9214802.1"/>
    </source>
</evidence>
<dbReference type="InterPro" id="IPR038063">
    <property type="entry name" value="Transpep_catalytic_dom"/>
</dbReference>
<dbReference type="SUPFAM" id="SSF141523">
    <property type="entry name" value="L,D-transpeptidase catalytic domain-like"/>
    <property type="match status" value="1"/>
</dbReference>
<dbReference type="PROSITE" id="PS52029">
    <property type="entry name" value="LD_TPASE"/>
    <property type="match status" value="1"/>
</dbReference>
<dbReference type="PANTHER" id="PTHR41533:SF1">
    <property type="entry name" value="L,D-TRANSPEPTIDASE YCBB-RELATED"/>
    <property type="match status" value="1"/>
</dbReference>
<evidence type="ECO:0000259" key="9">
    <source>
        <dbReference type="PROSITE" id="PS52029"/>
    </source>
</evidence>
<dbReference type="Pfam" id="PF03734">
    <property type="entry name" value="YkuD"/>
    <property type="match status" value="1"/>
</dbReference>
<name>A0A6J4H4H8_9PROT</name>
<dbReference type="InterPro" id="IPR002477">
    <property type="entry name" value="Peptidoglycan-bd-like"/>
</dbReference>
<dbReference type="UniPathway" id="UPA00219"/>
<feature type="active site" description="Nucleophile" evidence="7">
    <location>
        <position position="436"/>
    </location>
</feature>
<feature type="active site" description="Proton donor/acceptor" evidence="7">
    <location>
        <position position="417"/>
    </location>
</feature>
<dbReference type="SUPFAM" id="SSF47090">
    <property type="entry name" value="PGBD-like"/>
    <property type="match status" value="1"/>
</dbReference>
<organism evidence="10">
    <name type="scientific">uncultured Acetobacteraceae bacterium</name>
    <dbReference type="NCBI Taxonomy" id="169975"/>
    <lineage>
        <taxon>Bacteria</taxon>
        <taxon>Pseudomonadati</taxon>
        <taxon>Pseudomonadota</taxon>
        <taxon>Alphaproteobacteria</taxon>
        <taxon>Acetobacterales</taxon>
        <taxon>Acetobacteraceae</taxon>
        <taxon>environmental samples</taxon>
    </lineage>
</organism>
<protein>
    <recommendedName>
        <fullName evidence="9">L,D-TPase catalytic domain-containing protein</fullName>
    </recommendedName>
</protein>
<dbReference type="CDD" id="cd16913">
    <property type="entry name" value="YkuD_like"/>
    <property type="match status" value="1"/>
</dbReference>
<evidence type="ECO:0000256" key="6">
    <source>
        <dbReference type="ARBA" id="ARBA00023316"/>
    </source>
</evidence>
<reference evidence="10" key="1">
    <citation type="submission" date="2020-02" db="EMBL/GenBank/DDBJ databases">
        <authorList>
            <person name="Meier V. D."/>
        </authorList>
    </citation>
    <scope>NUCLEOTIDE SEQUENCE</scope>
    <source>
        <strain evidence="10">AVDCRST_MAG04</strain>
    </source>
</reference>
<dbReference type="PANTHER" id="PTHR41533">
    <property type="entry name" value="L,D-TRANSPEPTIDASE HI_1667-RELATED"/>
    <property type="match status" value="1"/>
</dbReference>
<evidence type="ECO:0000256" key="2">
    <source>
        <dbReference type="ARBA" id="ARBA00005992"/>
    </source>
</evidence>
<comment type="pathway">
    <text evidence="1 7">Cell wall biogenesis; peptidoglycan biosynthesis.</text>
</comment>
<proteinExistence type="inferred from homology"/>
<dbReference type="AlphaFoldDB" id="A0A6J4H4H8"/>
<dbReference type="EMBL" id="CADCTL010000022">
    <property type="protein sequence ID" value="CAA9214802.1"/>
    <property type="molecule type" value="Genomic_DNA"/>
</dbReference>
<dbReference type="InterPro" id="IPR052905">
    <property type="entry name" value="LD-transpeptidase_YkuD-like"/>
</dbReference>
<evidence type="ECO:0000256" key="5">
    <source>
        <dbReference type="ARBA" id="ARBA00022984"/>
    </source>
</evidence>
<dbReference type="InterPro" id="IPR036365">
    <property type="entry name" value="PGBD-like_sf"/>
</dbReference>
<sequence length="533" mass="57674">MRYQNLPLGSGRLYQGGVRQIPPVLLALGLLAGFSPGSVSAADVPVVRETPAVVVAPALLRLADRLRRLEEDGLDPRAYAVPADDLATTDPAAWHAGLMRAASLALADLLHGRVQHLAGRADLRRDIAAVPLAPLAEQLIAAAEPAAVIERAALLPADAGPLKAALAAARARVEAGGWPTVPGGAETLEPGATDPVRVPALRARLAVVDPLLMAAPPEDSAVYDPVLVSAVQRFQAEHGLQPDGRVGRQSLAALNRPAEVLVRQLRVALDMRRAAAAVPAERRIEVNVAHQRLQVLERGRVLLDMPVIVGRPDRQTPMMRLRMNAVQFNPPWGVPERNAREDLLPKFRRSARSMAEKGFRVYTVVDGERVEVNPLDVEWRSVSRERFPYVVRQEAGAANALGRIKFIMPNTEDIFMHDTPDRHLFSRPERAFSSGCIRLARPLDLFDVVAEGTAGWDRTRAGGVLESRATTAVALARPLPVRLHYTAAVVEGGEVRVRPDIYGLDEAYARALDAPARRSPPPATEPARVAGVR</sequence>
<feature type="region of interest" description="Disordered" evidence="8">
    <location>
        <begin position="513"/>
        <end position="533"/>
    </location>
</feature>
<dbReference type="GO" id="GO:0004180">
    <property type="term" value="F:carboxypeptidase activity"/>
    <property type="evidence" value="ECO:0007669"/>
    <property type="project" value="UniProtKB-ARBA"/>
</dbReference>
<accession>A0A6J4H4H8</accession>
<keyword evidence="3" id="KW-0808">Transferase</keyword>
<dbReference type="GO" id="GO:0016740">
    <property type="term" value="F:transferase activity"/>
    <property type="evidence" value="ECO:0007669"/>
    <property type="project" value="UniProtKB-KW"/>
</dbReference>
<gene>
    <name evidence="10" type="ORF">AVDCRST_MAG04-321</name>
</gene>
<comment type="similarity">
    <text evidence="2">Belongs to the YkuD family.</text>
</comment>
<dbReference type="InterPro" id="IPR005490">
    <property type="entry name" value="LD_TPept_cat_dom"/>
</dbReference>
<evidence type="ECO:0000256" key="3">
    <source>
        <dbReference type="ARBA" id="ARBA00022679"/>
    </source>
</evidence>
<evidence type="ECO:0000256" key="8">
    <source>
        <dbReference type="SAM" id="MobiDB-lite"/>
    </source>
</evidence>
<keyword evidence="5 7" id="KW-0573">Peptidoglycan synthesis</keyword>
<keyword evidence="6 7" id="KW-0961">Cell wall biogenesis/degradation</keyword>
<dbReference type="GO" id="GO:0009252">
    <property type="term" value="P:peptidoglycan biosynthetic process"/>
    <property type="evidence" value="ECO:0007669"/>
    <property type="project" value="UniProtKB-UniPathway"/>
</dbReference>
<dbReference type="Pfam" id="PF01471">
    <property type="entry name" value="PG_binding_1"/>
    <property type="match status" value="1"/>
</dbReference>
<evidence type="ECO:0000256" key="7">
    <source>
        <dbReference type="PROSITE-ProRule" id="PRU01373"/>
    </source>
</evidence>
<keyword evidence="4 7" id="KW-0133">Cell shape</keyword>